<feature type="transmembrane region" description="Helical" evidence="1">
    <location>
        <begin position="28"/>
        <end position="48"/>
    </location>
</feature>
<dbReference type="AlphaFoldDB" id="W4P7U4"/>
<protein>
    <submittedName>
        <fullName evidence="2">Uncharacterized protein</fullName>
    </submittedName>
</protein>
<name>W4P7U4_9BACE</name>
<dbReference type="Proteomes" id="UP000018861">
    <property type="component" value="Unassembled WGS sequence"/>
</dbReference>
<accession>W4P7U4</accession>
<comment type="caution">
    <text evidence="2">The sequence shown here is derived from an EMBL/GenBank/DDBJ whole genome shotgun (WGS) entry which is preliminary data.</text>
</comment>
<keyword evidence="1" id="KW-0812">Transmembrane</keyword>
<sequence>MGYFTDTMGEHAFKPLGVDMHDSFQSTWGLFGILALSGIIAWGLFFYIRTVCSKFA</sequence>
<keyword evidence="1" id="KW-1133">Transmembrane helix</keyword>
<dbReference type="EMBL" id="BAIQ01000017">
    <property type="protein sequence ID" value="GAE15468.1"/>
    <property type="molecule type" value="Genomic_DNA"/>
</dbReference>
<keyword evidence="1" id="KW-0472">Membrane</keyword>
<evidence type="ECO:0000313" key="3">
    <source>
        <dbReference type="Proteomes" id="UP000018861"/>
    </source>
</evidence>
<gene>
    <name evidence="2" type="ORF">JCM6292_1752</name>
</gene>
<evidence type="ECO:0000256" key="1">
    <source>
        <dbReference type="SAM" id="Phobius"/>
    </source>
</evidence>
<reference evidence="2 3" key="1">
    <citation type="journal article" date="2014" name="Genome Announc.">
        <title>Draft Genome Sequences of Three Strains of Bacteroides pyogenes Isolated from a Cat and Swine.</title>
        <authorList>
            <person name="Sakamoto M."/>
            <person name="Oshima K."/>
            <person name="Suda W."/>
            <person name="Kitamura K."/>
            <person name="Iida T."/>
            <person name="Hattori M."/>
            <person name="Ohkuma M."/>
        </authorList>
    </citation>
    <scope>NUCLEOTIDE SEQUENCE [LARGE SCALE GENOMIC DNA]</scope>
    <source>
        <strain evidence="2 3">JCM 6292</strain>
    </source>
</reference>
<organism evidence="2 3">
    <name type="scientific">Bacteroides pyogenes JCM 6292</name>
    <dbReference type="NCBI Taxonomy" id="1235809"/>
    <lineage>
        <taxon>Bacteria</taxon>
        <taxon>Pseudomonadati</taxon>
        <taxon>Bacteroidota</taxon>
        <taxon>Bacteroidia</taxon>
        <taxon>Bacteroidales</taxon>
        <taxon>Bacteroidaceae</taxon>
        <taxon>Bacteroides</taxon>
    </lineage>
</organism>
<proteinExistence type="predicted"/>
<evidence type="ECO:0000313" key="2">
    <source>
        <dbReference type="EMBL" id="GAE15468.1"/>
    </source>
</evidence>